<accession>A0A1I7XRK7</accession>
<protein>
    <submittedName>
        <fullName evidence="2">Beta-galactosidase</fullName>
    </submittedName>
</protein>
<dbReference type="Proteomes" id="UP000095283">
    <property type="component" value="Unplaced"/>
</dbReference>
<name>A0A1I7XRK7_HETBA</name>
<sequence length="73" mass="8467">MLLFRMVNHPGTAPVPTIWSLTEPIQLNKVNGSFDNYFLYWKGRACGLDYIAPFLQPTDYRPAEVGFYNFHII</sequence>
<keyword evidence="1" id="KW-1185">Reference proteome</keyword>
<proteinExistence type="predicted"/>
<evidence type="ECO:0000313" key="1">
    <source>
        <dbReference type="Proteomes" id="UP000095283"/>
    </source>
</evidence>
<dbReference type="AlphaFoldDB" id="A0A1I7XRK7"/>
<evidence type="ECO:0000313" key="2">
    <source>
        <dbReference type="WBParaSite" id="Hba_19969"/>
    </source>
</evidence>
<reference evidence="2" key="1">
    <citation type="submission" date="2016-11" db="UniProtKB">
        <authorList>
            <consortium name="WormBaseParasite"/>
        </authorList>
    </citation>
    <scope>IDENTIFICATION</scope>
</reference>
<organism evidence="1 2">
    <name type="scientific">Heterorhabditis bacteriophora</name>
    <name type="common">Entomopathogenic nematode worm</name>
    <dbReference type="NCBI Taxonomy" id="37862"/>
    <lineage>
        <taxon>Eukaryota</taxon>
        <taxon>Metazoa</taxon>
        <taxon>Ecdysozoa</taxon>
        <taxon>Nematoda</taxon>
        <taxon>Chromadorea</taxon>
        <taxon>Rhabditida</taxon>
        <taxon>Rhabditina</taxon>
        <taxon>Rhabditomorpha</taxon>
        <taxon>Strongyloidea</taxon>
        <taxon>Heterorhabditidae</taxon>
        <taxon>Heterorhabditis</taxon>
    </lineage>
</organism>
<dbReference type="WBParaSite" id="Hba_19969">
    <property type="protein sequence ID" value="Hba_19969"/>
    <property type="gene ID" value="Hba_19969"/>
</dbReference>